<reference evidence="2 3" key="1">
    <citation type="journal article" date="2011" name="Nat. Genet.">
        <title>The genome of the mesopolyploid crop species Brassica rapa.</title>
        <authorList>
            <consortium name="Brassica rapa Genome Sequencing Project Consortium"/>
            <person name="Wang X."/>
            <person name="Wang H."/>
            <person name="Wang J."/>
            <person name="Sun R."/>
            <person name="Wu J."/>
            <person name="Liu S."/>
            <person name="Bai Y."/>
            <person name="Mun J.H."/>
            <person name="Bancroft I."/>
            <person name="Cheng F."/>
            <person name="Huang S."/>
            <person name="Li X."/>
            <person name="Hua W."/>
            <person name="Wang J."/>
            <person name="Wang X."/>
            <person name="Freeling M."/>
            <person name="Pires J.C."/>
            <person name="Paterson A.H."/>
            <person name="Chalhoub B."/>
            <person name="Wang B."/>
            <person name="Hayward A."/>
            <person name="Sharpe A.G."/>
            <person name="Park B.S."/>
            <person name="Weisshaar B."/>
            <person name="Liu B."/>
            <person name="Li B."/>
            <person name="Liu B."/>
            <person name="Tong C."/>
            <person name="Song C."/>
            <person name="Duran C."/>
            <person name="Peng C."/>
            <person name="Geng C."/>
            <person name="Koh C."/>
            <person name="Lin C."/>
            <person name="Edwards D."/>
            <person name="Mu D."/>
            <person name="Shen D."/>
            <person name="Soumpourou E."/>
            <person name="Li F."/>
            <person name="Fraser F."/>
            <person name="Conant G."/>
            <person name="Lassalle G."/>
            <person name="King G.J."/>
            <person name="Bonnema G."/>
            <person name="Tang H."/>
            <person name="Wang H."/>
            <person name="Belcram H."/>
            <person name="Zhou H."/>
            <person name="Hirakawa H."/>
            <person name="Abe H."/>
            <person name="Guo H."/>
            <person name="Wang H."/>
            <person name="Jin H."/>
            <person name="Parkin I.A."/>
            <person name="Batley J."/>
            <person name="Kim J.S."/>
            <person name="Just J."/>
            <person name="Li J."/>
            <person name="Xu J."/>
            <person name="Deng J."/>
            <person name="Kim J.A."/>
            <person name="Li J."/>
            <person name="Yu J."/>
            <person name="Meng J."/>
            <person name="Wang J."/>
            <person name="Min J."/>
            <person name="Poulain J."/>
            <person name="Wang J."/>
            <person name="Hatakeyama K."/>
            <person name="Wu K."/>
            <person name="Wang L."/>
            <person name="Fang L."/>
            <person name="Trick M."/>
            <person name="Links M.G."/>
            <person name="Zhao M."/>
            <person name="Jin M."/>
            <person name="Ramchiary N."/>
            <person name="Drou N."/>
            <person name="Berkman P.J."/>
            <person name="Cai Q."/>
            <person name="Huang Q."/>
            <person name="Li R."/>
            <person name="Tabata S."/>
            <person name="Cheng S."/>
            <person name="Zhang S."/>
            <person name="Zhang S."/>
            <person name="Huang S."/>
            <person name="Sato S."/>
            <person name="Sun S."/>
            <person name="Kwon S.J."/>
            <person name="Choi S.R."/>
            <person name="Lee T.H."/>
            <person name="Fan W."/>
            <person name="Zhao X."/>
            <person name="Tan X."/>
            <person name="Xu X."/>
            <person name="Wang Y."/>
            <person name="Qiu Y."/>
            <person name="Yin Y."/>
            <person name="Li Y."/>
            <person name="Du Y."/>
            <person name="Liao Y."/>
            <person name="Lim Y."/>
            <person name="Narusaka Y."/>
            <person name="Wang Y."/>
            <person name="Wang Z."/>
            <person name="Li Z."/>
            <person name="Wang Z."/>
            <person name="Xiong Z."/>
            <person name="Zhang Z."/>
        </authorList>
    </citation>
    <scope>NUCLEOTIDE SEQUENCE [LARGE SCALE GENOMIC DNA]</scope>
    <source>
        <strain evidence="2 3">cv. Chiifu-401-42</strain>
    </source>
</reference>
<reference evidence="2 3" key="2">
    <citation type="journal article" date="2018" name="Hortic Res">
        <title>Improved Brassica rapa reference genome by single-molecule sequencing and chromosome conformation capture technologies.</title>
        <authorList>
            <person name="Zhang L."/>
            <person name="Cai X."/>
            <person name="Wu J."/>
            <person name="Liu M."/>
            <person name="Grob S."/>
            <person name="Cheng F."/>
            <person name="Liang J."/>
            <person name="Cai C."/>
            <person name="Liu Z."/>
            <person name="Liu B."/>
            <person name="Wang F."/>
            <person name="Li S."/>
            <person name="Liu F."/>
            <person name="Li X."/>
            <person name="Cheng L."/>
            <person name="Yang W."/>
            <person name="Li M.H."/>
            <person name="Grossniklaus U."/>
            <person name="Zheng H."/>
            <person name="Wang X."/>
        </authorList>
    </citation>
    <scope>NUCLEOTIDE SEQUENCE [LARGE SCALE GENOMIC DNA]</scope>
    <source>
        <strain evidence="2 3">cv. Chiifu-401-42</strain>
    </source>
</reference>
<feature type="region of interest" description="Disordered" evidence="1">
    <location>
        <begin position="45"/>
        <end position="101"/>
    </location>
</feature>
<evidence type="ECO:0000313" key="2">
    <source>
        <dbReference type="EnsemblPlants" id="Bra019525.1-P"/>
    </source>
</evidence>
<organism evidence="2 3">
    <name type="scientific">Brassica campestris</name>
    <name type="common">Field mustard</name>
    <dbReference type="NCBI Taxonomy" id="3711"/>
    <lineage>
        <taxon>Eukaryota</taxon>
        <taxon>Viridiplantae</taxon>
        <taxon>Streptophyta</taxon>
        <taxon>Embryophyta</taxon>
        <taxon>Tracheophyta</taxon>
        <taxon>Spermatophyta</taxon>
        <taxon>Magnoliopsida</taxon>
        <taxon>eudicotyledons</taxon>
        <taxon>Gunneridae</taxon>
        <taxon>Pentapetalae</taxon>
        <taxon>rosids</taxon>
        <taxon>malvids</taxon>
        <taxon>Brassicales</taxon>
        <taxon>Brassicaceae</taxon>
        <taxon>Brassiceae</taxon>
        <taxon>Brassica</taxon>
    </lineage>
</organism>
<dbReference type="AlphaFoldDB" id="M4DSN2"/>
<accession>M4DSN2</accession>
<dbReference type="EnsemblPlants" id="Bra019525.1">
    <property type="protein sequence ID" value="Bra019525.1-P"/>
    <property type="gene ID" value="Bra019525"/>
</dbReference>
<feature type="region of interest" description="Disordered" evidence="1">
    <location>
        <begin position="1"/>
        <end position="29"/>
    </location>
</feature>
<dbReference type="Proteomes" id="UP000011750">
    <property type="component" value="Chromosome A06"/>
</dbReference>
<dbReference type="Gramene" id="Bra019525.1">
    <property type="protein sequence ID" value="Bra019525.1-P"/>
    <property type="gene ID" value="Bra019525"/>
</dbReference>
<protein>
    <submittedName>
        <fullName evidence="2">Uncharacterized protein</fullName>
    </submittedName>
</protein>
<feature type="compositionally biased region" description="Basic and acidic residues" evidence="1">
    <location>
        <begin position="1"/>
        <end position="11"/>
    </location>
</feature>
<sequence length="101" mass="11291">MGDRDKEKNMDNPDTVQKALADHNQTKNLDTGRLCGWFESHHRLGGWPKRLGMSQKGRVAKGHELPKGVSNQKVRDAKGYEHQAVRGPRGTKDGYGQAKEP</sequence>
<dbReference type="HOGENOM" id="CLU_2295657_0_0_1"/>
<keyword evidence="3" id="KW-1185">Reference proteome</keyword>
<evidence type="ECO:0000256" key="1">
    <source>
        <dbReference type="SAM" id="MobiDB-lite"/>
    </source>
</evidence>
<proteinExistence type="predicted"/>
<dbReference type="InParanoid" id="M4DSN2"/>
<reference evidence="2" key="3">
    <citation type="submission" date="2023-03" db="UniProtKB">
        <authorList>
            <consortium name="EnsemblPlants"/>
        </authorList>
    </citation>
    <scope>IDENTIFICATION</scope>
    <source>
        <strain evidence="2">cv. Chiifu-401-42</strain>
    </source>
</reference>
<feature type="compositionally biased region" description="Basic and acidic residues" evidence="1">
    <location>
        <begin position="73"/>
        <end position="84"/>
    </location>
</feature>
<name>M4DSN2_BRACM</name>
<evidence type="ECO:0000313" key="3">
    <source>
        <dbReference type="Proteomes" id="UP000011750"/>
    </source>
</evidence>